<gene>
    <name evidence="1" type="ORF">A2W41_00975</name>
</gene>
<protein>
    <submittedName>
        <fullName evidence="1">Uncharacterized protein</fullName>
    </submittedName>
</protein>
<sequence length="265" mass="29595">MKNFKKNQKEETHQRSCDMVGSSRARCSAVGLAAFDAPPDHVGDSDGLDPTVRGELESTGMGRIDPHRDARTGVLHEELAQRVRVNPHIVALVVDRELVAPKLVLRRCRCGLCHVAPPSWLIGRSVPGVRVLARDVDDGLPEALTSPLLLVLDDWLQKPSLEAVERLELTLLGDTLVEHRDVTGESDRRVVRPLKERSELTSDPEQEQKRIADCHRHHGFATSSLVEMCCNQATMARLFCYCKYSISALVSQAQTKNWHFCCFLS</sequence>
<dbReference type="EMBL" id="MHNI01000026">
    <property type="protein sequence ID" value="OGZ41737.1"/>
    <property type="molecule type" value="Genomic_DNA"/>
</dbReference>
<name>A0A1G2FVB0_9BACT</name>
<proteinExistence type="predicted"/>
<dbReference type="Proteomes" id="UP000176700">
    <property type="component" value="Unassembled WGS sequence"/>
</dbReference>
<dbReference type="AlphaFoldDB" id="A0A1G2FVB0"/>
<reference evidence="1 2" key="1">
    <citation type="journal article" date="2016" name="Nat. Commun.">
        <title>Thousands of microbial genomes shed light on interconnected biogeochemical processes in an aquifer system.</title>
        <authorList>
            <person name="Anantharaman K."/>
            <person name="Brown C.T."/>
            <person name="Hug L.A."/>
            <person name="Sharon I."/>
            <person name="Castelle C.J."/>
            <person name="Probst A.J."/>
            <person name="Thomas B.C."/>
            <person name="Singh A."/>
            <person name="Wilkins M.J."/>
            <person name="Karaoz U."/>
            <person name="Brodie E.L."/>
            <person name="Williams K.H."/>
            <person name="Hubbard S.S."/>
            <person name="Banfield J.F."/>
        </authorList>
    </citation>
    <scope>NUCLEOTIDE SEQUENCE [LARGE SCALE GENOMIC DNA]</scope>
</reference>
<evidence type="ECO:0000313" key="1">
    <source>
        <dbReference type="EMBL" id="OGZ41737.1"/>
    </source>
</evidence>
<comment type="caution">
    <text evidence="1">The sequence shown here is derived from an EMBL/GenBank/DDBJ whole genome shotgun (WGS) entry which is preliminary data.</text>
</comment>
<organism evidence="1 2">
    <name type="scientific">Candidatus Ryanbacteria bacterium RIFCSPHIGHO2_01_45_13</name>
    <dbReference type="NCBI Taxonomy" id="1802112"/>
    <lineage>
        <taxon>Bacteria</taxon>
        <taxon>Candidatus Ryaniibacteriota</taxon>
    </lineage>
</organism>
<accession>A0A1G2FVB0</accession>
<evidence type="ECO:0000313" key="2">
    <source>
        <dbReference type="Proteomes" id="UP000176700"/>
    </source>
</evidence>